<dbReference type="EMBL" id="VZQQ01000093">
    <property type="protein sequence ID" value="MBC8752319.1"/>
    <property type="molecule type" value="Genomic_DNA"/>
</dbReference>
<dbReference type="RefSeq" id="WP_187639184.1">
    <property type="nucleotide sequence ID" value="NZ_VZQQ01000093.1"/>
</dbReference>
<dbReference type="Proteomes" id="UP000736373">
    <property type="component" value="Unassembled WGS sequence"/>
</dbReference>
<dbReference type="InterPro" id="IPR025332">
    <property type="entry name" value="DUF4238"/>
</dbReference>
<evidence type="ECO:0000313" key="3">
    <source>
        <dbReference type="Proteomes" id="UP000736373"/>
    </source>
</evidence>
<name>A0ABR7Q1C3_9BURK</name>
<evidence type="ECO:0000256" key="1">
    <source>
        <dbReference type="SAM" id="MobiDB-lite"/>
    </source>
</evidence>
<organism evidence="2 3">
    <name type="scientific">Paraburkholderia podalyriae</name>
    <dbReference type="NCBI Taxonomy" id="1938811"/>
    <lineage>
        <taxon>Bacteria</taxon>
        <taxon>Pseudomonadati</taxon>
        <taxon>Pseudomonadota</taxon>
        <taxon>Betaproteobacteria</taxon>
        <taxon>Burkholderiales</taxon>
        <taxon>Burkholderiaceae</taxon>
        <taxon>Paraburkholderia</taxon>
    </lineage>
</organism>
<protein>
    <submittedName>
        <fullName evidence="2">DUF4238 domain-containing protein</fullName>
    </submittedName>
</protein>
<reference evidence="2 3" key="1">
    <citation type="submission" date="2019-09" db="EMBL/GenBank/DDBJ databases">
        <title>Paraburkholderia podalyriae sp. nov., A South African Podalyria-associated rhizobium.</title>
        <authorList>
            <person name="Mavima L."/>
            <person name="Beukes C.W."/>
            <person name="Palmer M."/>
            <person name="De Meyer S.E."/>
            <person name="James E.K."/>
            <person name="Maluk M."/>
            <person name="Avontuur J.R."/>
            <person name="Chan W.Y."/>
            <person name="Venter S.N."/>
            <person name="Steenkamp E.T."/>
        </authorList>
    </citation>
    <scope>NUCLEOTIDE SEQUENCE [LARGE SCALE GENOMIC DNA]</scope>
    <source>
        <strain evidence="2 3">WC7.3b</strain>
    </source>
</reference>
<sequence length="338" mass="38799">MTEQQKPKRRHHHVWQLYLRPWTTRGSIWCLQNDRVFPTGTTRVAVEKDFYKFQKLTAADEQMVQLMFEKSHPSAQRSFQSLVDKLMSPFREVEAIPGAAESKSITRLLDGYASNVLEELHSDVEARFIPLLKCALDGDISFYDDKRCIAFLDFLTKQHMRTKGITERVAATIKPMGDADIRRAWSMLSFMFAQNVGASLYRERKRRRLALLRNHSNIPFITGDQPVINLRPMETQTVMIFYPLSPKLALWLGEVDEACPFLDNGLSAEQVALLNLRVVEASYQQIFANEPAVLEFIARPPARQHFDTRHWPRGVPPKRSLTRGAGSVTPPQCARVCR</sequence>
<feature type="region of interest" description="Disordered" evidence="1">
    <location>
        <begin position="307"/>
        <end position="331"/>
    </location>
</feature>
<gene>
    <name evidence="2" type="ORF">F6X42_39630</name>
</gene>
<evidence type="ECO:0000313" key="2">
    <source>
        <dbReference type="EMBL" id="MBC8752319.1"/>
    </source>
</evidence>
<proteinExistence type="predicted"/>
<keyword evidence="3" id="KW-1185">Reference proteome</keyword>
<accession>A0ABR7Q1C3</accession>
<comment type="caution">
    <text evidence="2">The sequence shown here is derived from an EMBL/GenBank/DDBJ whole genome shotgun (WGS) entry which is preliminary data.</text>
</comment>
<dbReference type="Pfam" id="PF14022">
    <property type="entry name" value="DUF4238"/>
    <property type="match status" value="1"/>
</dbReference>